<dbReference type="EMBL" id="JAXAVX010000004">
    <property type="protein sequence ID" value="MDX8152086.1"/>
    <property type="molecule type" value="Genomic_DNA"/>
</dbReference>
<organism evidence="2 3">
    <name type="scientific">Patulibacter brassicae</name>
    <dbReference type="NCBI Taxonomy" id="1705717"/>
    <lineage>
        <taxon>Bacteria</taxon>
        <taxon>Bacillati</taxon>
        <taxon>Actinomycetota</taxon>
        <taxon>Thermoleophilia</taxon>
        <taxon>Solirubrobacterales</taxon>
        <taxon>Patulibacteraceae</taxon>
        <taxon>Patulibacter</taxon>
    </lineage>
</organism>
<accession>A0ABU4VMB2</accession>
<dbReference type="InterPro" id="IPR047721">
    <property type="entry name" value="DrmB"/>
</dbReference>
<protein>
    <submittedName>
        <fullName evidence="2">DUF1998 domain-containing protein</fullName>
    </submittedName>
</protein>
<evidence type="ECO:0000313" key="3">
    <source>
        <dbReference type="Proteomes" id="UP001277761"/>
    </source>
</evidence>
<evidence type="ECO:0000313" key="2">
    <source>
        <dbReference type="EMBL" id="MDX8152086.1"/>
    </source>
</evidence>
<feature type="domain" description="MrfA-like Zn-binding" evidence="1">
    <location>
        <begin position="467"/>
        <end position="569"/>
    </location>
</feature>
<dbReference type="Pfam" id="PF09369">
    <property type="entry name" value="MZB"/>
    <property type="match status" value="1"/>
</dbReference>
<dbReference type="Proteomes" id="UP001277761">
    <property type="component" value="Unassembled WGS sequence"/>
</dbReference>
<keyword evidence="3" id="KW-1185">Reference proteome</keyword>
<dbReference type="RefSeq" id="WP_319954241.1">
    <property type="nucleotide sequence ID" value="NZ_JAXAVX010000004.1"/>
</dbReference>
<dbReference type="InterPro" id="IPR018973">
    <property type="entry name" value="MZB"/>
</dbReference>
<gene>
    <name evidence="2" type="ORF">SK069_10810</name>
</gene>
<name>A0ABU4VMB2_9ACTN</name>
<comment type="caution">
    <text evidence="2">The sequence shown here is derived from an EMBL/GenBank/DDBJ whole genome shotgun (WGS) entry which is preliminary data.</text>
</comment>
<dbReference type="NCBIfam" id="NF038324">
    <property type="entry name" value="DrmB_fam"/>
    <property type="match status" value="1"/>
</dbReference>
<reference evidence="2 3" key="1">
    <citation type="submission" date="2023-11" db="EMBL/GenBank/DDBJ databases">
        <authorList>
            <person name="Xu M."/>
            <person name="Jiang T."/>
        </authorList>
    </citation>
    <scope>NUCLEOTIDE SEQUENCE [LARGE SCALE GENOMIC DNA]</scope>
    <source>
        <strain evidence="2 3">SD</strain>
    </source>
</reference>
<evidence type="ECO:0000259" key="1">
    <source>
        <dbReference type="Pfam" id="PF09369"/>
    </source>
</evidence>
<proteinExistence type="predicted"/>
<sequence>MERTIRLSQTVAPFGVGSIYDLRGESLATVDTSRWGGMGERLELDRLAKDLGVQGFRSAPARADQFSTKGARLTFVRFPRWLFCPVCRRMTMWKSEFEVPGEPARCGFCTRTPKPELVPMRFVLTCPDGHLGDVQWDRFAHSRAEGLEQRQCKSRDLTFTTKPGAGTGLDASWVTCRSCKAGRSLQGITKKGAAVSMGLLCPGKQPWQYLPADAPQCKQEAIVLQRGASNLYFSDIRSAIDIPPDSDFDVFSDVARKVTATPGFEMLMSTDPDDDLMVEMLVTRLSKEHDVPEADILRLVAGAKAEISGAPATAVALTGDLRRDEWNALIADRGQQDERNRFLTRHEQLRPDGELSRAEQLLVDAFGPVVLVTRLREVRALTGFRRYQTDGPKLPPQLDAQQIDWLPAIEVYGEGLFLRLNEDALQKWEAQDEVIRRVRVLEERRPDSLVGDRLKAASPRFVLVHTLAHLLIRRLSFESGYSAASLRERVYCAEAGGSDAPYAGVLIYTAAGDAEGTLGGLVRQGRPPRMLHTLLATLEEAAWCSADPLCIDARAQGFQGLNRGACHACSLVAETSCEYSNSFLDRGVLVDREVGFFRDALAAALEDSGRTASVS</sequence>